<dbReference type="Pfam" id="PF07973">
    <property type="entry name" value="tRNA_SAD"/>
    <property type="match status" value="1"/>
</dbReference>
<comment type="cofactor">
    <cofactor evidence="1">
        <name>Zn(2+)</name>
        <dbReference type="ChEBI" id="CHEBI:29105"/>
    </cofactor>
</comment>
<evidence type="ECO:0000259" key="6">
    <source>
        <dbReference type="PROSITE" id="PS50860"/>
    </source>
</evidence>
<dbReference type="PaxDb" id="273075-Ta0124m"/>
<dbReference type="InterPro" id="IPR009000">
    <property type="entry name" value="Transl_B-barrel_sf"/>
</dbReference>
<evidence type="ECO:0000256" key="3">
    <source>
        <dbReference type="ARBA" id="ARBA00022490"/>
    </source>
</evidence>
<dbReference type="GO" id="GO:0046872">
    <property type="term" value="F:metal ion binding"/>
    <property type="evidence" value="ECO:0007669"/>
    <property type="project" value="UniProtKB-KW"/>
</dbReference>
<dbReference type="InterPro" id="IPR018165">
    <property type="entry name" value="Ala-tRNA-synth_IIc_core"/>
</dbReference>
<evidence type="ECO:0000256" key="2">
    <source>
        <dbReference type="ARBA" id="ARBA00004496"/>
    </source>
</evidence>
<dbReference type="GO" id="GO:0006419">
    <property type="term" value="P:alanyl-tRNA aminoacylation"/>
    <property type="evidence" value="ECO:0007669"/>
    <property type="project" value="InterPro"/>
</dbReference>
<gene>
    <name evidence="7" type="ordered locus">Ta0124</name>
</gene>
<dbReference type="InterPro" id="IPR018163">
    <property type="entry name" value="Thr/Ala-tRNA-synth_IIc_edit"/>
</dbReference>
<proteinExistence type="predicted"/>
<dbReference type="Proteomes" id="UP000001024">
    <property type="component" value="Chromosome"/>
</dbReference>
<dbReference type="GO" id="GO:0005524">
    <property type="term" value="F:ATP binding"/>
    <property type="evidence" value="ECO:0007669"/>
    <property type="project" value="InterPro"/>
</dbReference>
<evidence type="ECO:0000256" key="1">
    <source>
        <dbReference type="ARBA" id="ARBA00001947"/>
    </source>
</evidence>
<dbReference type="NCBIfam" id="NF040865">
    <property type="entry name" value="a_tRNA_ed_AlaXM"/>
    <property type="match status" value="1"/>
</dbReference>
<evidence type="ECO:0000256" key="4">
    <source>
        <dbReference type="ARBA" id="ARBA00022723"/>
    </source>
</evidence>
<feature type="domain" description="Alanyl-transfer RNA synthetases family profile" evidence="6">
    <location>
        <begin position="1"/>
        <end position="245"/>
    </location>
</feature>
<dbReference type="KEGG" id="tac:Ta0124"/>
<evidence type="ECO:0000256" key="5">
    <source>
        <dbReference type="ARBA" id="ARBA00022833"/>
    </source>
</evidence>
<dbReference type="InterPro" id="IPR051335">
    <property type="entry name" value="Alanyl-tRNA_Editing_Enzymes"/>
</dbReference>
<dbReference type="FunCoup" id="Q9HLV1">
    <property type="interactions" value="69"/>
</dbReference>
<dbReference type="Pfam" id="PF01411">
    <property type="entry name" value="tRNA-synt_2c"/>
    <property type="match status" value="1"/>
</dbReference>
<dbReference type="AlphaFoldDB" id="Q9HLV1"/>
<dbReference type="InterPro" id="IPR053424">
    <property type="entry name" value="Alanyl-tRNA_Edit-Domain"/>
</dbReference>
<dbReference type="PANTHER" id="PTHR43462:SF1">
    <property type="entry name" value="ALANYL-TRNA EDITING PROTEIN AARSD1"/>
    <property type="match status" value="1"/>
</dbReference>
<evidence type="ECO:0000313" key="7">
    <source>
        <dbReference type="EMBL" id="CAC11271.1"/>
    </source>
</evidence>
<dbReference type="GO" id="GO:0004813">
    <property type="term" value="F:alanine-tRNA ligase activity"/>
    <property type="evidence" value="ECO:0007669"/>
    <property type="project" value="InterPro"/>
</dbReference>
<reference evidence="7 8" key="1">
    <citation type="journal article" date="2000" name="Nature">
        <title>The genome sequence of the thermoacidophilic scavenger Thermoplasma acidophilum.</title>
        <authorList>
            <person name="Ruepp A."/>
            <person name="Graml W."/>
            <person name="Santos-Martinez M.L."/>
            <person name="Koretke K.K."/>
            <person name="Volker C."/>
            <person name="Mewes H.W."/>
            <person name="Frishman D."/>
            <person name="Stocker S."/>
            <person name="Lupas A.N."/>
            <person name="Baumeister W."/>
        </authorList>
    </citation>
    <scope>NUCLEOTIDE SEQUENCE [LARGE SCALE GENOMIC DNA]</scope>
    <source>
        <strain evidence="8">ATCC 25905 / DSM 1728 / JCM 9062 / NBRC 15155 / AMRC-C165</strain>
    </source>
</reference>
<organism evidence="7 8">
    <name type="scientific">Thermoplasma acidophilum (strain ATCC 25905 / DSM 1728 / JCM 9062 / NBRC 15155 / AMRC-C165)</name>
    <dbReference type="NCBI Taxonomy" id="273075"/>
    <lineage>
        <taxon>Archaea</taxon>
        <taxon>Methanobacteriati</taxon>
        <taxon>Thermoplasmatota</taxon>
        <taxon>Thermoplasmata</taxon>
        <taxon>Thermoplasmatales</taxon>
        <taxon>Thermoplasmataceae</taxon>
        <taxon>Thermoplasma</taxon>
    </lineage>
</organism>
<keyword evidence="3" id="KW-0963">Cytoplasm</keyword>
<name>Q9HLV1_THEAC</name>
<protein>
    <submittedName>
        <fullName evidence="7">Alanyl-tRNA synthetase related protein</fullName>
    </submittedName>
</protein>
<dbReference type="SMART" id="SM00863">
    <property type="entry name" value="tRNA_SAD"/>
    <property type="match status" value="1"/>
</dbReference>
<dbReference type="InParanoid" id="Q9HLV1"/>
<dbReference type="EnsemblBacteria" id="CAC11271">
    <property type="protein sequence ID" value="CAC11271"/>
    <property type="gene ID" value="CAC11271"/>
</dbReference>
<comment type="subcellular location">
    <subcellularLocation>
        <location evidence="2">Cytoplasm</location>
    </subcellularLocation>
</comment>
<dbReference type="HOGENOM" id="CLU_004485_3_2_2"/>
<dbReference type="GO" id="GO:0002161">
    <property type="term" value="F:aminoacyl-tRNA deacylase activity"/>
    <property type="evidence" value="ECO:0007669"/>
    <property type="project" value="UniProtKB-ARBA"/>
</dbReference>
<sequence>MLCTVTEKLYYDDMYMKEFQAEVVSVDSNGIVLDRTAFYPTGGGQPNDTGIIVNDDKTYRVVDVQKHGDDVVHILESVDGLKAGDRIYGKIDWERRYAHMRYHTAIHILDGIVSAKHNSEALLTGGQIYEDRSRIDMNIENFTKEFVDQIIQEANEFISEGHRVYAENISREEAMKRPNLARTEPGRKLIESLPVVRIIVIEGLDEQSDGGTHVANTREVGKIVLRKIENKGRKNKRIEFELSPA</sequence>
<dbReference type="InterPro" id="IPR012947">
    <property type="entry name" value="tRNA_SAD"/>
</dbReference>
<dbReference type="InterPro" id="IPR018164">
    <property type="entry name" value="Ala-tRNA-synth_IIc_N"/>
</dbReference>
<dbReference type="GO" id="GO:0003676">
    <property type="term" value="F:nucleic acid binding"/>
    <property type="evidence" value="ECO:0007669"/>
    <property type="project" value="InterPro"/>
</dbReference>
<dbReference type="PROSITE" id="PS50860">
    <property type="entry name" value="AA_TRNA_LIGASE_II_ALA"/>
    <property type="match status" value="1"/>
</dbReference>
<dbReference type="Gene3D" id="2.40.30.130">
    <property type="match status" value="1"/>
</dbReference>
<keyword evidence="4" id="KW-0479">Metal-binding</keyword>
<evidence type="ECO:0000313" key="8">
    <source>
        <dbReference type="Proteomes" id="UP000001024"/>
    </source>
</evidence>
<dbReference type="STRING" id="273075.gene:9571338"/>
<dbReference type="SUPFAM" id="SSF55186">
    <property type="entry name" value="ThrRS/AlaRS common domain"/>
    <property type="match status" value="1"/>
</dbReference>
<dbReference type="eggNOG" id="arCOG01254">
    <property type="taxonomic scope" value="Archaea"/>
</dbReference>
<dbReference type="GO" id="GO:0005737">
    <property type="term" value="C:cytoplasm"/>
    <property type="evidence" value="ECO:0007669"/>
    <property type="project" value="UniProtKB-SubCell"/>
</dbReference>
<dbReference type="PANTHER" id="PTHR43462">
    <property type="entry name" value="ALANYL-TRNA EDITING PROTEIN"/>
    <property type="match status" value="1"/>
</dbReference>
<dbReference type="Gene3D" id="3.30.980.10">
    <property type="entry name" value="Threonyl-trna Synthetase, Chain A, domain 2"/>
    <property type="match status" value="1"/>
</dbReference>
<accession>Q9HLV1</accession>
<keyword evidence="8" id="KW-1185">Reference proteome</keyword>
<dbReference type="SUPFAM" id="SSF50447">
    <property type="entry name" value="Translation proteins"/>
    <property type="match status" value="1"/>
</dbReference>
<dbReference type="EMBL" id="AL445063">
    <property type="protein sequence ID" value="CAC11271.1"/>
    <property type="molecule type" value="Genomic_DNA"/>
</dbReference>
<dbReference type="FunFam" id="2.40.30.130:FF:000010">
    <property type="entry name" value="Alanine--tRNA ligase"/>
    <property type="match status" value="1"/>
</dbReference>
<keyword evidence="5" id="KW-0862">Zinc</keyword>